<dbReference type="Gene3D" id="3.40.50.300">
    <property type="entry name" value="P-loop containing nucleotide triphosphate hydrolases"/>
    <property type="match status" value="1"/>
</dbReference>
<comment type="caution">
    <text evidence="7">The sequence shown here is derived from an EMBL/GenBank/DDBJ whole genome shotgun (WGS) entry which is preliminary data.</text>
</comment>
<dbReference type="InterPro" id="IPR027417">
    <property type="entry name" value="P-loop_NTPase"/>
</dbReference>
<dbReference type="RefSeq" id="WP_307485000.1">
    <property type="nucleotide sequence ID" value="NZ_JAUTBF010000001.1"/>
</dbReference>
<dbReference type="PROSITE" id="PS00211">
    <property type="entry name" value="ABC_TRANSPORTER_1"/>
    <property type="match status" value="1"/>
</dbReference>
<evidence type="ECO:0000259" key="6">
    <source>
        <dbReference type="PROSITE" id="PS50893"/>
    </source>
</evidence>
<gene>
    <name evidence="7" type="ORF">QE412_002810</name>
</gene>
<evidence type="ECO:0000313" key="8">
    <source>
        <dbReference type="Proteomes" id="UP001226691"/>
    </source>
</evidence>
<reference evidence="7 8" key="1">
    <citation type="submission" date="2023-07" db="EMBL/GenBank/DDBJ databases">
        <title>Functional and genomic diversity of the sorghum phyllosphere microbiome.</title>
        <authorList>
            <person name="Shade A."/>
        </authorList>
    </citation>
    <scope>NUCLEOTIDE SEQUENCE [LARGE SCALE GENOMIC DNA]</scope>
    <source>
        <strain evidence="7 8">SORGH_AS_1207</strain>
    </source>
</reference>
<comment type="subcellular location">
    <subcellularLocation>
        <location evidence="1">Cell membrane</location>
        <topology evidence="1">Peripheral membrane protein</topology>
    </subcellularLocation>
</comment>
<evidence type="ECO:0000256" key="2">
    <source>
        <dbReference type="ARBA" id="ARBA00022448"/>
    </source>
</evidence>
<dbReference type="InterPro" id="IPR050763">
    <property type="entry name" value="ABC_transporter_ATP-binding"/>
</dbReference>
<dbReference type="InterPro" id="IPR003593">
    <property type="entry name" value="AAA+_ATPase"/>
</dbReference>
<evidence type="ECO:0000313" key="7">
    <source>
        <dbReference type="EMBL" id="MDQ1124237.1"/>
    </source>
</evidence>
<evidence type="ECO:0000256" key="3">
    <source>
        <dbReference type="ARBA" id="ARBA00022741"/>
    </source>
</evidence>
<keyword evidence="5" id="KW-0046">Antibiotic resistance</keyword>
<keyword evidence="3" id="KW-0547">Nucleotide-binding</keyword>
<evidence type="ECO:0000256" key="1">
    <source>
        <dbReference type="ARBA" id="ARBA00004202"/>
    </source>
</evidence>
<dbReference type="GO" id="GO:0005524">
    <property type="term" value="F:ATP binding"/>
    <property type="evidence" value="ECO:0007669"/>
    <property type="project" value="UniProtKB-KW"/>
</dbReference>
<sequence length="331" mass="36216">MTRITTVPERISSTRLAREVVLHVDGLVVDYAGVRAVDGIDFEVRRGEVFGLLGTNGAGKTTTLDVLEGFRAPTSGAVRVFGVDPLVERDRISPRMGIMLQDAGFFEDLTVRQTVRSWRRFYARPRGVEETLQMVGLEHRATVRVKQLSGGERRRLDLGLALLGHPEVLFLDEPTTGMDPEGRHRCLQIVRDLVEEGLTVVLTTHYLEEAEQLADRVAIMHRGRIRTQGTLDEVLAAHRTSVIRFELDPARVTEAALTALMWSPGAHVQRSATTTAVSIDSADPQADLGRLLAAADRTGVALDALTVTRSSLEDLFLALADEAAPTQGVPA</sequence>
<name>A0ABU0TX50_MICTR</name>
<keyword evidence="4 7" id="KW-0067">ATP-binding</keyword>
<dbReference type="InterPro" id="IPR017871">
    <property type="entry name" value="ABC_transporter-like_CS"/>
</dbReference>
<evidence type="ECO:0000256" key="4">
    <source>
        <dbReference type="ARBA" id="ARBA00022840"/>
    </source>
</evidence>
<protein>
    <submittedName>
        <fullName evidence="7">ABC-2 type transport system ATP-binding protein</fullName>
    </submittedName>
</protein>
<proteinExistence type="predicted"/>
<evidence type="ECO:0000256" key="5">
    <source>
        <dbReference type="ARBA" id="ARBA00023251"/>
    </source>
</evidence>
<dbReference type="EMBL" id="JAUTBF010000001">
    <property type="protein sequence ID" value="MDQ1124237.1"/>
    <property type="molecule type" value="Genomic_DNA"/>
</dbReference>
<dbReference type="PROSITE" id="PS50893">
    <property type="entry name" value="ABC_TRANSPORTER_2"/>
    <property type="match status" value="1"/>
</dbReference>
<dbReference type="InterPro" id="IPR003439">
    <property type="entry name" value="ABC_transporter-like_ATP-bd"/>
</dbReference>
<dbReference type="Pfam" id="PF00005">
    <property type="entry name" value="ABC_tran"/>
    <property type="match status" value="1"/>
</dbReference>
<organism evidence="7 8">
    <name type="scientific">Microbacterium trichothecenolyticum</name>
    <name type="common">Aureobacterium trichothecenolyticum</name>
    <dbReference type="NCBI Taxonomy" id="69370"/>
    <lineage>
        <taxon>Bacteria</taxon>
        <taxon>Bacillati</taxon>
        <taxon>Actinomycetota</taxon>
        <taxon>Actinomycetes</taxon>
        <taxon>Micrococcales</taxon>
        <taxon>Microbacteriaceae</taxon>
        <taxon>Microbacterium</taxon>
    </lineage>
</organism>
<dbReference type="Proteomes" id="UP001226691">
    <property type="component" value="Unassembled WGS sequence"/>
</dbReference>
<keyword evidence="8" id="KW-1185">Reference proteome</keyword>
<accession>A0ABU0TX50</accession>
<dbReference type="SUPFAM" id="SSF52540">
    <property type="entry name" value="P-loop containing nucleoside triphosphate hydrolases"/>
    <property type="match status" value="1"/>
</dbReference>
<dbReference type="PANTHER" id="PTHR42711:SF17">
    <property type="entry name" value="ABC TRANSPORTER ATP-BINDING PROTEIN"/>
    <property type="match status" value="1"/>
</dbReference>
<keyword evidence="2" id="KW-0813">Transport</keyword>
<dbReference type="CDD" id="cd03230">
    <property type="entry name" value="ABC_DR_subfamily_A"/>
    <property type="match status" value="1"/>
</dbReference>
<dbReference type="PANTHER" id="PTHR42711">
    <property type="entry name" value="ABC TRANSPORTER ATP-BINDING PROTEIN"/>
    <property type="match status" value="1"/>
</dbReference>
<feature type="domain" description="ABC transporter" evidence="6">
    <location>
        <begin position="22"/>
        <end position="247"/>
    </location>
</feature>
<dbReference type="SMART" id="SM00382">
    <property type="entry name" value="AAA"/>
    <property type="match status" value="1"/>
</dbReference>